<dbReference type="OrthoDB" id="10007406at2759"/>
<dbReference type="Pfam" id="PF14906">
    <property type="entry name" value="DUF4495"/>
    <property type="match status" value="1"/>
</dbReference>
<name>A0A2C9L2U5_BIOGL</name>
<dbReference type="EnsemblMetazoa" id="BGLB026459-RA">
    <property type="protein sequence ID" value="BGLB026459-PA"/>
    <property type="gene ID" value="BGLB026459"/>
</dbReference>
<dbReference type="InterPro" id="IPR027993">
    <property type="entry name" value="DUF4495"/>
</dbReference>
<reference evidence="2" key="1">
    <citation type="submission" date="2020-05" db="UniProtKB">
        <authorList>
            <consortium name="EnsemblMetazoa"/>
        </authorList>
    </citation>
    <scope>IDENTIFICATION</scope>
    <source>
        <strain evidence="2">BB02</strain>
    </source>
</reference>
<dbReference type="PANTHER" id="PTHR33960:SF1">
    <property type="entry name" value="SIMILAR TO KIAA0825 PROTEIN"/>
    <property type="match status" value="1"/>
</dbReference>
<evidence type="ECO:0000313" key="2">
    <source>
        <dbReference type="EnsemblMetazoa" id="BGLB026459-PA"/>
    </source>
</evidence>
<dbReference type="PANTHER" id="PTHR33960">
    <property type="entry name" value="SIMILAR TO KIAA0825 PROTEIN"/>
    <property type="match status" value="1"/>
</dbReference>
<feature type="region of interest" description="Disordered" evidence="1">
    <location>
        <begin position="480"/>
        <end position="526"/>
    </location>
</feature>
<dbReference type="KEGG" id="bgt:106075200"/>
<gene>
    <name evidence="2" type="primary">106075200</name>
</gene>
<protein>
    <submittedName>
        <fullName evidence="2">Uncharacterized protein</fullName>
    </submittedName>
</protein>
<proteinExistence type="predicted"/>
<feature type="compositionally biased region" description="Polar residues" evidence="1">
    <location>
        <begin position="360"/>
        <end position="369"/>
    </location>
</feature>
<dbReference type="VEuPathDB" id="VectorBase:BGLB026459"/>
<sequence length="1437" mass="161427">MNYKVTNVQLYKPSFREGGSKKKCLSTLKKTDRRTIFPPIAALFHEGIVPSSVSLHSLLADIDSQLDSNTRQLDICLQSILTSANNLPSSQTFSTPKDALGYMCNSHTLEKDTCYDPVADEAVAIIVALCDSLEKNPGSEESILQEMLGLASEEGLLLPFRCSPNSIISQSSSSLNVQLDMGDQLIENKWFKLTKSIQKHIITELLQIPPLGQNLRSSWAVIERRLELVGGLRTLASDEDAWVTYRNVRSQQLEILFRSLLPDNDSENVNYKEFCCNCMTVADKIIEMIEEDFSVLCTGVFKKIGGMYRILHDLYLEKYSDEMSVLVEEIADDIRDFNKKVVKSSKSDHGLAKIDAAGSKSPQPKTGQRGSLGAVPLNEPWASKTPSFSQSLDTMFLASSYKPDKDKSAGPKLQKQGSMTFPKDCMTALKHIAMSLMKLEDFLDTLTKMTSWEVTGLPTAKKVKKNQVLECISVLKPSSSPELKRHSLNLGSSFSSTDTANESSSPVLHLPPTDNPPPPKVVERNRSEDKCRWDWRLIFKKIAPSLATAIETKLDLTMSSSLAHETSQWVTEHCLEMAEVDFVQLKDGTDHPRIVSKGTQDFIQAVNELLPLARAGIEGCLIPVKMAFIDSIGIAVKNFNLHCVSLSKDLPHKGQLKQLLIIMSNAVHIKNYLNYLENVLSAEDNGKKFMSSLLKQYTDLVDGLGKHLLQLHHQFISIAVLADAESGNWSEIKDFYEDERCSFTIQMWNYHLRGLQHDMWAILPPRLAQSLFGSILQDSLLLLTQRYSRVKPSRRRTKQFRYDITAVLLCVADHLLKSSYSLSQYLDAGHNQHPHYSIHNLCSNLLAVLAVVASPIETLYRVFKRGFHRKLESQGSGHNSEGGHNTQWLHWVWPALIHSGTKHYDDMQTASALYLHLSLFLNQPQTDWALLIQALLMKEQNLCVLLLTRSCMLEGTQTSQLANTLRTKAPLATSISTEISPAPAILIDLHSSQSSTDSSSPLDSSPMSLSLDLTSVTIDSENPSDVQQVSDALVHVITHINYFPNALAKCVVATIDRCAIWEMFNIKNPQVTPRMTIPEWLISVFQILDPFIDRTIEPMLRYVNRVKTSEKYIRPVISYVADLPCGCPPNYSLRDHPKPPDTREVLTHCVQLVITEIEKCVVVLPAAVCCLFNAIDQNCKEQGIKTSYNCVAFHIIAWALWIRLGHLAAGLDKMGSVISSDARSYMYTLSDTLFHVLVYGKGPLTPHFAARFIKVHKDWLQMKIQSIRSYIADEFHSHTSTDISDSTTIIFQDHMFSVMAATIMDTPKGFQKLKTLCNLVRNNGPWLLEQMDISPPLVTATDSRQKKNSFKLDLTEHQKTSTFDPVKEMDSLGSSSFNQKAIMEFTFDWVALLTSDLGLSQFAFRNLLMNRYEMQEGAHLEEDEKKPVDVLRAVYEH</sequence>
<evidence type="ECO:0000256" key="1">
    <source>
        <dbReference type="SAM" id="MobiDB-lite"/>
    </source>
</evidence>
<dbReference type="VEuPathDB" id="VectorBase:BGLAX_026454"/>
<feature type="region of interest" description="Disordered" evidence="1">
    <location>
        <begin position="353"/>
        <end position="376"/>
    </location>
</feature>
<evidence type="ECO:0000313" key="3">
    <source>
        <dbReference type="Proteomes" id="UP000076420"/>
    </source>
</evidence>
<organism evidence="2 3">
    <name type="scientific">Biomphalaria glabrata</name>
    <name type="common">Bloodfluke planorb</name>
    <name type="synonym">Freshwater snail</name>
    <dbReference type="NCBI Taxonomy" id="6526"/>
    <lineage>
        <taxon>Eukaryota</taxon>
        <taxon>Metazoa</taxon>
        <taxon>Spiralia</taxon>
        <taxon>Lophotrochozoa</taxon>
        <taxon>Mollusca</taxon>
        <taxon>Gastropoda</taxon>
        <taxon>Heterobranchia</taxon>
        <taxon>Euthyneura</taxon>
        <taxon>Panpulmonata</taxon>
        <taxon>Hygrophila</taxon>
        <taxon>Lymnaeoidea</taxon>
        <taxon>Planorbidae</taxon>
        <taxon>Biomphalaria</taxon>
    </lineage>
</organism>
<dbReference type="Proteomes" id="UP000076420">
    <property type="component" value="Unassembled WGS sequence"/>
</dbReference>
<feature type="compositionally biased region" description="Polar residues" evidence="1">
    <location>
        <begin position="489"/>
        <end position="505"/>
    </location>
</feature>
<dbReference type="STRING" id="6526.A0A2C9L2U5"/>
<accession>A0A2C9L2U5</accession>